<protein>
    <submittedName>
        <fullName evidence="1 2">Uncharacterized protein</fullName>
    </submittedName>
</protein>
<dbReference type="HOGENOM" id="CLU_097632_2_1_1"/>
<gene>
    <name evidence="2" type="primary">8232522</name>
    <name evidence="1" type="ORF">Phum_PHUM583460</name>
</gene>
<evidence type="ECO:0000313" key="2">
    <source>
        <dbReference type="EnsemblMetazoa" id="PHUM583460-PA"/>
    </source>
</evidence>
<dbReference type="RefSeq" id="XP_002432430.1">
    <property type="nucleotide sequence ID" value="XM_002432385.1"/>
</dbReference>
<accession>E0W236</accession>
<dbReference type="Proteomes" id="UP000009046">
    <property type="component" value="Unassembled WGS sequence"/>
</dbReference>
<dbReference type="GO" id="GO:0006401">
    <property type="term" value="P:RNA catabolic process"/>
    <property type="evidence" value="ECO:0007669"/>
    <property type="project" value="InterPro"/>
</dbReference>
<organism>
    <name type="scientific">Pediculus humanus subsp. corporis</name>
    <name type="common">Body louse</name>
    <dbReference type="NCBI Taxonomy" id="121224"/>
    <lineage>
        <taxon>Eukaryota</taxon>
        <taxon>Metazoa</taxon>
        <taxon>Ecdysozoa</taxon>
        <taxon>Arthropoda</taxon>
        <taxon>Hexapoda</taxon>
        <taxon>Insecta</taxon>
        <taxon>Pterygota</taxon>
        <taxon>Neoptera</taxon>
        <taxon>Paraneoptera</taxon>
        <taxon>Psocodea</taxon>
        <taxon>Troctomorpha</taxon>
        <taxon>Phthiraptera</taxon>
        <taxon>Anoplura</taxon>
        <taxon>Pediculidae</taxon>
        <taxon>Pediculus</taxon>
    </lineage>
</organism>
<dbReference type="PANTHER" id="PTHR47204">
    <property type="entry name" value="OS02G0168900 PROTEIN"/>
    <property type="match status" value="1"/>
</dbReference>
<dbReference type="EnsemblMetazoa" id="PHUM583460-RA">
    <property type="protein sequence ID" value="PHUM583460-PA"/>
    <property type="gene ID" value="PHUM583460"/>
</dbReference>
<dbReference type="FunCoup" id="E0W236">
    <property type="interactions" value="93"/>
</dbReference>
<evidence type="ECO:0000313" key="1">
    <source>
        <dbReference type="EMBL" id="EEB19692.1"/>
    </source>
</evidence>
<name>E0W236_PEDHC</name>
<sequence length="139" mass="16019">MAVRLDFSNVKENDNLDDVKVHLMPCVIKKTGEANVSTYFEPIISKDEKNGGVLKTSFRGYPLLGKEITLPEDYCGVILKDQCVETNEKSIYSSQTFDKLTYWNWDIEPSNNDKIPSAMEWLHVAKVVRQNYVNKKRLE</sequence>
<dbReference type="VEuPathDB" id="VectorBase:PHUM583460"/>
<dbReference type="eggNOG" id="ENOG502SBKV">
    <property type="taxonomic scope" value="Eukaryota"/>
</dbReference>
<dbReference type="Gene3D" id="2.40.128.680">
    <property type="match status" value="1"/>
</dbReference>
<dbReference type="Pfam" id="PF08615">
    <property type="entry name" value="RNase_H2_suC"/>
    <property type="match status" value="1"/>
</dbReference>
<reference evidence="1" key="1">
    <citation type="submission" date="2007-04" db="EMBL/GenBank/DDBJ databases">
        <title>Annotation of Pediculus humanus corporis strain USDA.</title>
        <authorList>
            <person name="Kirkness E."/>
            <person name="Hannick L."/>
            <person name="Hass B."/>
            <person name="Bruggner R."/>
            <person name="Lawson D."/>
            <person name="Bidwell S."/>
            <person name="Joardar V."/>
            <person name="Caler E."/>
            <person name="Walenz B."/>
            <person name="Inman J."/>
            <person name="Schobel S."/>
            <person name="Galinsky K."/>
            <person name="Amedeo P."/>
            <person name="Strausberg R."/>
        </authorList>
    </citation>
    <scope>NUCLEOTIDE SEQUENCE</scope>
    <source>
        <strain evidence="1">USDA</strain>
    </source>
</reference>
<reference evidence="2" key="3">
    <citation type="submission" date="2021-02" db="UniProtKB">
        <authorList>
            <consortium name="EnsemblMetazoa"/>
        </authorList>
    </citation>
    <scope>IDENTIFICATION</scope>
    <source>
        <strain evidence="2">USDA</strain>
    </source>
</reference>
<dbReference type="PANTHER" id="PTHR47204:SF1">
    <property type="entry name" value="RIBONUCLEASE H2 SUBUNIT C"/>
    <property type="match status" value="1"/>
</dbReference>
<dbReference type="CTD" id="8232522"/>
<reference evidence="1" key="2">
    <citation type="submission" date="2007-04" db="EMBL/GenBank/DDBJ databases">
        <title>The genome of the human body louse.</title>
        <authorList>
            <consortium name="The Human Body Louse Genome Consortium"/>
            <person name="Kirkness E."/>
            <person name="Walenz B."/>
            <person name="Hass B."/>
            <person name="Bruggner R."/>
            <person name="Strausberg R."/>
        </authorList>
    </citation>
    <scope>NUCLEOTIDE SEQUENCE</scope>
    <source>
        <strain evidence="1">USDA</strain>
    </source>
</reference>
<dbReference type="GeneID" id="8232522"/>
<dbReference type="InterPro" id="IPR013924">
    <property type="entry name" value="RNase_H2_suC"/>
</dbReference>
<dbReference type="EMBL" id="DS235874">
    <property type="protein sequence ID" value="EEB19692.1"/>
    <property type="molecule type" value="Genomic_DNA"/>
</dbReference>
<dbReference type="InParanoid" id="E0W236"/>
<dbReference type="AlphaFoldDB" id="E0W236"/>
<dbReference type="GO" id="GO:0032299">
    <property type="term" value="C:ribonuclease H2 complex"/>
    <property type="evidence" value="ECO:0007669"/>
    <property type="project" value="InterPro"/>
</dbReference>
<dbReference type="OMA" id="RGYPLMG"/>
<evidence type="ECO:0000313" key="3">
    <source>
        <dbReference type="Proteomes" id="UP000009046"/>
    </source>
</evidence>
<dbReference type="STRING" id="121224.E0W236"/>
<keyword evidence="3" id="KW-1185">Reference proteome</keyword>
<dbReference type="KEGG" id="phu:Phum_PHUM583460"/>
<dbReference type="CDD" id="cd09271">
    <property type="entry name" value="RNase_H2-C"/>
    <property type="match status" value="1"/>
</dbReference>
<dbReference type="OrthoDB" id="6222486at2759"/>
<dbReference type="EMBL" id="AAZO01007115">
    <property type="status" value="NOT_ANNOTATED_CDS"/>
    <property type="molecule type" value="Genomic_DNA"/>
</dbReference>
<proteinExistence type="predicted"/>